<comment type="similarity">
    <text evidence="1">Belongs to the activator 1 small subunits family.</text>
</comment>
<dbReference type="GO" id="GO:0003689">
    <property type="term" value="F:DNA clamp loader activity"/>
    <property type="evidence" value="ECO:0007669"/>
    <property type="project" value="TreeGrafter"/>
</dbReference>
<evidence type="ECO:0000256" key="4">
    <source>
        <dbReference type="ARBA" id="ARBA00022840"/>
    </source>
</evidence>
<keyword evidence="2" id="KW-0235">DNA replication</keyword>
<evidence type="ECO:0000256" key="1">
    <source>
        <dbReference type="ARBA" id="ARBA00005378"/>
    </source>
</evidence>
<dbReference type="PANTHER" id="PTHR11669:SF20">
    <property type="entry name" value="REPLICATION FACTOR C SUBUNIT 4"/>
    <property type="match status" value="1"/>
</dbReference>
<evidence type="ECO:0000259" key="6">
    <source>
        <dbReference type="SMART" id="SM00382"/>
    </source>
</evidence>
<dbReference type="InterPro" id="IPR003959">
    <property type="entry name" value="ATPase_AAA_core"/>
</dbReference>
<dbReference type="GO" id="GO:0006281">
    <property type="term" value="P:DNA repair"/>
    <property type="evidence" value="ECO:0007669"/>
    <property type="project" value="TreeGrafter"/>
</dbReference>
<feature type="region of interest" description="Disordered" evidence="5">
    <location>
        <begin position="1"/>
        <end position="39"/>
    </location>
</feature>
<evidence type="ECO:0000256" key="2">
    <source>
        <dbReference type="ARBA" id="ARBA00022705"/>
    </source>
</evidence>
<dbReference type="CDD" id="cd18140">
    <property type="entry name" value="HLD_clamp_RFC"/>
    <property type="match status" value="1"/>
</dbReference>
<dbReference type="GO" id="GO:0005663">
    <property type="term" value="C:DNA replication factor C complex"/>
    <property type="evidence" value="ECO:0007669"/>
    <property type="project" value="TreeGrafter"/>
</dbReference>
<protein>
    <submittedName>
        <fullName evidence="7">Replication factor C subunit 4-like protein</fullName>
    </submittedName>
</protein>
<dbReference type="Pfam" id="PF08542">
    <property type="entry name" value="Rep_fac_C"/>
    <property type="match status" value="1"/>
</dbReference>
<dbReference type="Pfam" id="PF00004">
    <property type="entry name" value="AAA"/>
    <property type="match status" value="1"/>
</dbReference>
<evidence type="ECO:0000313" key="7">
    <source>
        <dbReference type="EMBL" id="RWS02704.1"/>
    </source>
</evidence>
<keyword evidence="3" id="KW-0547">Nucleotide-binding</keyword>
<feature type="domain" description="AAA+ ATPase" evidence="6">
    <location>
        <begin position="78"/>
        <end position="209"/>
    </location>
</feature>
<dbReference type="GO" id="GO:0005524">
    <property type="term" value="F:ATP binding"/>
    <property type="evidence" value="ECO:0007669"/>
    <property type="project" value="UniProtKB-KW"/>
</dbReference>
<proteinExistence type="inferred from homology"/>
<dbReference type="OrthoDB" id="10249205at2759"/>
<gene>
    <name evidence="8" type="ORF">B4U79_09093</name>
    <name evidence="7" type="ORF">B4U79_10451</name>
</gene>
<evidence type="ECO:0000256" key="5">
    <source>
        <dbReference type="SAM" id="MobiDB-lite"/>
    </source>
</evidence>
<name>A0A3S3RLB8_9ACAR</name>
<comment type="caution">
    <text evidence="7">The sequence shown here is derived from an EMBL/GenBank/DDBJ whole genome shotgun (WGS) entry which is preliminary data.</text>
</comment>
<dbReference type="GO" id="GO:0006261">
    <property type="term" value="P:DNA-templated DNA replication"/>
    <property type="evidence" value="ECO:0007669"/>
    <property type="project" value="TreeGrafter"/>
</dbReference>
<dbReference type="PANTHER" id="PTHR11669">
    <property type="entry name" value="REPLICATION FACTOR C / DNA POLYMERASE III GAMMA-TAU SUBUNIT"/>
    <property type="match status" value="1"/>
</dbReference>
<accession>A0A3S3RLB8</accession>
<dbReference type="Gene3D" id="3.40.50.300">
    <property type="entry name" value="P-loop containing nucleotide triphosphate hydrolases"/>
    <property type="match status" value="1"/>
</dbReference>
<dbReference type="InterPro" id="IPR003593">
    <property type="entry name" value="AAA+_ATPase"/>
</dbReference>
<dbReference type="SUPFAM" id="SSF52540">
    <property type="entry name" value="P-loop containing nucleoside triphosphate hydrolases"/>
    <property type="match status" value="1"/>
</dbReference>
<dbReference type="InterPro" id="IPR050238">
    <property type="entry name" value="DNA_Rep/Repair_Clamp_Loader"/>
</dbReference>
<dbReference type="Gene3D" id="1.10.8.60">
    <property type="match status" value="1"/>
</dbReference>
<sequence>MEKFLEKYRKNPSVKEKGDTQKASRAQLDEKLVEKRDESGSQQTAIPWIEKYRPKRIEDIVQQEEVVSVLRKCLHGRDFPNLLFYGPPGTGKTSTILALAKQMFGDLFHDRVLELNASDERGIQVIREKVKKFAHQIVGGKRKDGTQCPPFKLIILDEADSMTHQAQAALRRTMEKEAASTRFCIICNYISRIIEPIASRCSKFRFKSLDSELVVEKLRSICQAENVLLEDDLVLEEIVKMSEGDMRKAVTMLHTAFRWVGVGNELTTADVSEIAAVIPMTKIEKVIEACKDQSYEKLEETITSIIKEGYSAIRFFNQLHDWILEDTTLLNDNKKAVLCEAIAEADYQLINGANEYLQMLYISSVLLQQLS</sequence>
<dbReference type="EMBL" id="NCKU01007247">
    <property type="protein sequence ID" value="RWS02779.1"/>
    <property type="molecule type" value="Genomic_DNA"/>
</dbReference>
<dbReference type="InterPro" id="IPR047854">
    <property type="entry name" value="RFC_lid"/>
</dbReference>
<keyword evidence="4" id="KW-0067">ATP-binding</keyword>
<reference evidence="7" key="2">
    <citation type="submission" date="2018-11" db="EMBL/GenBank/DDBJ databases">
        <title>Trombidioid mite genomics.</title>
        <authorList>
            <person name="Dong X."/>
        </authorList>
    </citation>
    <scope>NUCLEOTIDE SEQUENCE</scope>
    <source>
        <strain evidence="7">UoL-WK</strain>
    </source>
</reference>
<reference evidence="7 9" key="1">
    <citation type="journal article" date="2018" name="Gigascience">
        <title>Genomes of trombidid mites reveal novel predicted allergens and laterally-transferred genes associated with secondary metabolism.</title>
        <authorList>
            <person name="Dong X."/>
            <person name="Chaisiri K."/>
            <person name="Xia D."/>
            <person name="Armstrong S.D."/>
            <person name="Fang Y."/>
            <person name="Donnelly M.J."/>
            <person name="Kadowaki T."/>
            <person name="McGarry J.W."/>
            <person name="Darby A.C."/>
            <person name="Makepeace B.L."/>
        </authorList>
    </citation>
    <scope>NUCLEOTIDE SEQUENCE [LARGE SCALE GENOMIC DNA]</scope>
    <source>
        <strain evidence="7">UoL-WK</strain>
    </source>
</reference>
<organism evidence="7 9">
    <name type="scientific">Dinothrombium tinctorium</name>
    <dbReference type="NCBI Taxonomy" id="1965070"/>
    <lineage>
        <taxon>Eukaryota</taxon>
        <taxon>Metazoa</taxon>
        <taxon>Ecdysozoa</taxon>
        <taxon>Arthropoda</taxon>
        <taxon>Chelicerata</taxon>
        <taxon>Arachnida</taxon>
        <taxon>Acari</taxon>
        <taxon>Acariformes</taxon>
        <taxon>Trombidiformes</taxon>
        <taxon>Prostigmata</taxon>
        <taxon>Anystina</taxon>
        <taxon>Parasitengona</taxon>
        <taxon>Trombidioidea</taxon>
        <taxon>Trombidiidae</taxon>
        <taxon>Dinothrombium</taxon>
    </lineage>
</organism>
<dbReference type="SUPFAM" id="SSF48019">
    <property type="entry name" value="post-AAA+ oligomerization domain-like"/>
    <property type="match status" value="1"/>
</dbReference>
<dbReference type="AlphaFoldDB" id="A0A3S3RLB8"/>
<evidence type="ECO:0000313" key="8">
    <source>
        <dbReference type="EMBL" id="RWS02779.1"/>
    </source>
</evidence>
<dbReference type="NCBIfam" id="NF001679">
    <property type="entry name" value="PRK00440.1"/>
    <property type="match status" value="1"/>
</dbReference>
<dbReference type="SMART" id="SM00382">
    <property type="entry name" value="AAA"/>
    <property type="match status" value="1"/>
</dbReference>
<dbReference type="Pfam" id="PF21960">
    <property type="entry name" value="RCF1-5-like_lid"/>
    <property type="match status" value="1"/>
</dbReference>
<dbReference type="EMBL" id="NCKU01007345">
    <property type="protein sequence ID" value="RWS02704.1"/>
    <property type="molecule type" value="Genomic_DNA"/>
</dbReference>
<evidence type="ECO:0000256" key="3">
    <source>
        <dbReference type="ARBA" id="ARBA00022741"/>
    </source>
</evidence>
<dbReference type="InterPro" id="IPR013748">
    <property type="entry name" value="Rep_factorC_C"/>
</dbReference>
<dbReference type="GO" id="GO:0005634">
    <property type="term" value="C:nucleus"/>
    <property type="evidence" value="ECO:0007669"/>
    <property type="project" value="TreeGrafter"/>
</dbReference>
<dbReference type="Gene3D" id="1.20.272.10">
    <property type="match status" value="1"/>
</dbReference>
<dbReference type="FunFam" id="3.40.50.300:FF:000129">
    <property type="entry name" value="Replication factor C subunit 5"/>
    <property type="match status" value="1"/>
</dbReference>
<dbReference type="STRING" id="1965070.A0A3S3RLB8"/>
<dbReference type="GO" id="GO:0016887">
    <property type="term" value="F:ATP hydrolysis activity"/>
    <property type="evidence" value="ECO:0007669"/>
    <property type="project" value="InterPro"/>
</dbReference>
<dbReference type="GO" id="GO:0003677">
    <property type="term" value="F:DNA binding"/>
    <property type="evidence" value="ECO:0007669"/>
    <property type="project" value="InterPro"/>
</dbReference>
<dbReference type="InterPro" id="IPR027417">
    <property type="entry name" value="P-loop_NTPase"/>
</dbReference>
<keyword evidence="9" id="KW-1185">Reference proteome</keyword>
<dbReference type="InterPro" id="IPR008921">
    <property type="entry name" value="DNA_pol3_clamp-load_cplx_C"/>
</dbReference>
<dbReference type="Proteomes" id="UP000285301">
    <property type="component" value="Unassembled WGS sequence"/>
</dbReference>
<evidence type="ECO:0000313" key="9">
    <source>
        <dbReference type="Proteomes" id="UP000285301"/>
    </source>
</evidence>
<dbReference type="CDD" id="cd00009">
    <property type="entry name" value="AAA"/>
    <property type="match status" value="1"/>
</dbReference>